<dbReference type="PROSITE" id="PS51219">
    <property type="entry name" value="DPCK"/>
    <property type="match status" value="1"/>
</dbReference>
<dbReference type="InterPro" id="IPR027417">
    <property type="entry name" value="P-loop_NTPase"/>
</dbReference>
<dbReference type="InterPro" id="IPR001977">
    <property type="entry name" value="Depp_CoAkinase"/>
</dbReference>
<keyword evidence="4 5" id="KW-0173">Coenzyme A biosynthesis</keyword>
<dbReference type="KEGG" id="pcre:NCTC12858_00562"/>
<dbReference type="CDD" id="cd02022">
    <property type="entry name" value="DPCK"/>
    <property type="match status" value="1"/>
</dbReference>
<comment type="similarity">
    <text evidence="1 5">Belongs to the CoaE family.</text>
</comment>
<evidence type="ECO:0000256" key="2">
    <source>
        <dbReference type="ARBA" id="ARBA00022741"/>
    </source>
</evidence>
<dbReference type="EMBL" id="JQJC01000010">
    <property type="protein sequence ID" value="KGN95363.1"/>
    <property type="molecule type" value="Genomic_DNA"/>
</dbReference>
<dbReference type="OrthoDB" id="9812943at2"/>
<dbReference type="SUPFAM" id="SSF52540">
    <property type="entry name" value="P-loop containing nucleoside triphosphate hydrolases"/>
    <property type="match status" value="1"/>
</dbReference>
<reference evidence="7 9" key="1">
    <citation type="submission" date="2014-08" db="EMBL/GenBank/DDBJ databases">
        <title>Porphyromonas crevioricanis strain:COT-253_OH1447 Genome sequencing.</title>
        <authorList>
            <person name="Wallis C."/>
            <person name="Deusch O."/>
            <person name="O'Flynn C."/>
            <person name="Davis I."/>
            <person name="Jospin G."/>
            <person name="Darling A.E."/>
            <person name="Coil D.A."/>
            <person name="Alexiev A."/>
            <person name="Horsfall A."/>
            <person name="Kirkwood N."/>
            <person name="Harris S."/>
            <person name="Eisen J.A."/>
        </authorList>
    </citation>
    <scope>NUCLEOTIDE SEQUENCE [LARGE SCALE GENOMIC DNA]</scope>
    <source>
        <strain evidence="9">COT-253 OH1447</strain>
        <strain evidence="7">COT-253_OH1447</strain>
    </source>
</reference>
<comment type="pathway">
    <text evidence="5">Cofactor biosynthesis; coenzyme A biosynthesis; CoA from (R)-pantothenate: step 5/5.</text>
</comment>
<keyword evidence="5 8" id="KW-0808">Transferase</keyword>
<keyword evidence="10" id="KW-1185">Reference proteome</keyword>
<dbReference type="GO" id="GO:0005737">
    <property type="term" value="C:cytoplasm"/>
    <property type="evidence" value="ECO:0007669"/>
    <property type="project" value="UniProtKB-SubCell"/>
</dbReference>
<sequence>MIVLGITGGIGSGKSLLSRILLCRSVPVYDTDTQAKELNDTDPELKQALVAHFGDSLYPSALQGRLDRRRLAELAFSSEKRTEELNAIVHPAVRRHLLSCLSDWKHAGHRVVAIESALLFSSGFDNLTNKVIAVTADREVRIARAMKRDRACREQILERMNRQLSQEIIERKADYIIRNNPGDLLLPQLDEIWRTIGL</sequence>
<dbReference type="PANTHER" id="PTHR10695:SF46">
    <property type="entry name" value="BIFUNCTIONAL COENZYME A SYNTHASE-RELATED"/>
    <property type="match status" value="1"/>
</dbReference>
<evidence type="ECO:0000256" key="4">
    <source>
        <dbReference type="ARBA" id="ARBA00022993"/>
    </source>
</evidence>
<evidence type="ECO:0000313" key="10">
    <source>
        <dbReference type="Proteomes" id="UP000249300"/>
    </source>
</evidence>
<dbReference type="RefSeq" id="WP_023936622.1">
    <property type="nucleotide sequence ID" value="NZ_FUXH01000020.1"/>
</dbReference>
<dbReference type="GO" id="GO:0015937">
    <property type="term" value="P:coenzyme A biosynthetic process"/>
    <property type="evidence" value="ECO:0007669"/>
    <property type="project" value="UniProtKB-UniRule"/>
</dbReference>
<dbReference type="Pfam" id="PF01121">
    <property type="entry name" value="CoaE"/>
    <property type="match status" value="1"/>
</dbReference>
<protein>
    <recommendedName>
        <fullName evidence="5 6">Dephospho-CoA kinase</fullName>
        <ecNumber evidence="5 6">2.7.1.24</ecNumber>
    </recommendedName>
    <alternativeName>
        <fullName evidence="5">Dephosphocoenzyme A kinase</fullName>
    </alternativeName>
</protein>
<dbReference type="EMBL" id="LS483447">
    <property type="protein sequence ID" value="SQH72733.1"/>
    <property type="molecule type" value="Genomic_DNA"/>
</dbReference>
<dbReference type="GO" id="GO:0005524">
    <property type="term" value="F:ATP binding"/>
    <property type="evidence" value="ECO:0007669"/>
    <property type="project" value="UniProtKB-UniRule"/>
</dbReference>
<gene>
    <name evidence="5 8" type="primary">coaE</name>
    <name evidence="7" type="ORF">HQ38_03515</name>
    <name evidence="8" type="ORF">NCTC12858_00562</name>
</gene>
<organism evidence="8 10">
    <name type="scientific">Porphyromonas crevioricanis</name>
    <dbReference type="NCBI Taxonomy" id="393921"/>
    <lineage>
        <taxon>Bacteria</taxon>
        <taxon>Pseudomonadati</taxon>
        <taxon>Bacteroidota</taxon>
        <taxon>Bacteroidia</taxon>
        <taxon>Bacteroidales</taxon>
        <taxon>Porphyromonadaceae</taxon>
        <taxon>Porphyromonas</taxon>
    </lineage>
</organism>
<feature type="binding site" evidence="5">
    <location>
        <begin position="11"/>
        <end position="16"/>
    </location>
    <ligand>
        <name>ATP</name>
        <dbReference type="ChEBI" id="CHEBI:30616"/>
    </ligand>
</feature>
<dbReference type="HAMAP" id="MF_00376">
    <property type="entry name" value="Dephospho_CoA_kinase"/>
    <property type="match status" value="1"/>
</dbReference>
<comment type="function">
    <text evidence="5">Catalyzes the phosphorylation of the 3'-hydroxyl group of dephosphocoenzyme A to form coenzyme A.</text>
</comment>
<evidence type="ECO:0000256" key="6">
    <source>
        <dbReference type="NCBIfam" id="TIGR00152"/>
    </source>
</evidence>
<evidence type="ECO:0000313" key="7">
    <source>
        <dbReference type="EMBL" id="KGN95363.1"/>
    </source>
</evidence>
<dbReference type="eggNOG" id="COG0237">
    <property type="taxonomic scope" value="Bacteria"/>
</dbReference>
<accession>A0A0A2FGW7</accession>
<name>A0A0A2FGW7_9PORP</name>
<dbReference type="Proteomes" id="UP000030136">
    <property type="component" value="Unassembled WGS sequence"/>
</dbReference>
<evidence type="ECO:0000256" key="1">
    <source>
        <dbReference type="ARBA" id="ARBA00009018"/>
    </source>
</evidence>
<dbReference type="Proteomes" id="UP000249300">
    <property type="component" value="Chromosome 1"/>
</dbReference>
<proteinExistence type="inferred from homology"/>
<dbReference type="UniPathway" id="UPA00241">
    <property type="reaction ID" value="UER00356"/>
</dbReference>
<evidence type="ECO:0000256" key="3">
    <source>
        <dbReference type="ARBA" id="ARBA00022840"/>
    </source>
</evidence>
<evidence type="ECO:0000313" key="9">
    <source>
        <dbReference type="Proteomes" id="UP000030136"/>
    </source>
</evidence>
<dbReference type="GO" id="GO:0004140">
    <property type="term" value="F:dephospho-CoA kinase activity"/>
    <property type="evidence" value="ECO:0007669"/>
    <property type="project" value="UniProtKB-UniRule"/>
</dbReference>
<keyword evidence="3 5" id="KW-0067">ATP-binding</keyword>
<keyword evidence="5" id="KW-0963">Cytoplasm</keyword>
<reference evidence="8 10" key="2">
    <citation type="submission" date="2018-06" db="EMBL/GenBank/DDBJ databases">
        <authorList>
            <consortium name="Pathogen Informatics"/>
            <person name="Doyle S."/>
        </authorList>
    </citation>
    <scope>NUCLEOTIDE SEQUENCE [LARGE SCALE GENOMIC DNA]</scope>
    <source>
        <strain evidence="8 10">NCTC12858</strain>
    </source>
</reference>
<dbReference type="STRING" id="393921.HQ45_05815"/>
<comment type="catalytic activity">
    <reaction evidence="5">
        <text>3'-dephospho-CoA + ATP = ADP + CoA + H(+)</text>
        <dbReference type="Rhea" id="RHEA:18245"/>
        <dbReference type="ChEBI" id="CHEBI:15378"/>
        <dbReference type="ChEBI" id="CHEBI:30616"/>
        <dbReference type="ChEBI" id="CHEBI:57287"/>
        <dbReference type="ChEBI" id="CHEBI:57328"/>
        <dbReference type="ChEBI" id="CHEBI:456216"/>
        <dbReference type="EC" id="2.7.1.24"/>
    </reaction>
</comment>
<dbReference type="PANTHER" id="PTHR10695">
    <property type="entry name" value="DEPHOSPHO-COA KINASE-RELATED"/>
    <property type="match status" value="1"/>
</dbReference>
<dbReference type="EC" id="2.7.1.24" evidence="5 6"/>
<evidence type="ECO:0000313" key="8">
    <source>
        <dbReference type="EMBL" id="SQH72733.1"/>
    </source>
</evidence>
<dbReference type="AlphaFoldDB" id="A0A0A2FGW7"/>
<keyword evidence="2 5" id="KW-0547">Nucleotide-binding</keyword>
<comment type="subcellular location">
    <subcellularLocation>
        <location evidence="5">Cytoplasm</location>
    </subcellularLocation>
</comment>
<evidence type="ECO:0000256" key="5">
    <source>
        <dbReference type="HAMAP-Rule" id="MF_00376"/>
    </source>
</evidence>
<keyword evidence="5 8" id="KW-0418">Kinase</keyword>
<dbReference type="NCBIfam" id="TIGR00152">
    <property type="entry name" value="dephospho-CoA kinase"/>
    <property type="match status" value="1"/>
</dbReference>
<dbReference type="Gene3D" id="3.40.50.300">
    <property type="entry name" value="P-loop containing nucleotide triphosphate hydrolases"/>
    <property type="match status" value="1"/>
</dbReference>